<dbReference type="InterPro" id="IPR011629">
    <property type="entry name" value="CobW-like_C"/>
</dbReference>
<dbReference type="InterPro" id="IPR051927">
    <property type="entry name" value="Zn_Chap_cDPG_Synth"/>
</dbReference>
<feature type="domain" description="CobW C-terminal" evidence="2">
    <location>
        <begin position="250"/>
        <end position="364"/>
    </location>
</feature>
<accession>A0ABP5STG9</accession>
<dbReference type="PANTHER" id="PTHR43603">
    <property type="entry name" value="COBW DOMAIN-CONTAINING PROTEIN DDB_G0274527"/>
    <property type="match status" value="1"/>
</dbReference>
<feature type="region of interest" description="Disordered" evidence="1">
    <location>
        <begin position="388"/>
        <end position="409"/>
    </location>
</feature>
<comment type="caution">
    <text evidence="3">The sequence shown here is derived from an EMBL/GenBank/DDBJ whole genome shotgun (WGS) entry which is preliminary data.</text>
</comment>
<dbReference type="Pfam" id="PF07683">
    <property type="entry name" value="CobW_C"/>
    <property type="match status" value="1"/>
</dbReference>
<dbReference type="InterPro" id="IPR003495">
    <property type="entry name" value="CobW/HypB/UreG_nucleotide-bd"/>
</dbReference>
<organism evidence="3 4">
    <name type="scientific">Saccharopolyspora halophila</name>
    <dbReference type="NCBI Taxonomy" id="405551"/>
    <lineage>
        <taxon>Bacteria</taxon>
        <taxon>Bacillati</taxon>
        <taxon>Actinomycetota</taxon>
        <taxon>Actinomycetes</taxon>
        <taxon>Pseudonocardiales</taxon>
        <taxon>Pseudonocardiaceae</taxon>
        <taxon>Saccharopolyspora</taxon>
    </lineage>
</organism>
<dbReference type="InterPro" id="IPR027417">
    <property type="entry name" value="P-loop_NTPase"/>
</dbReference>
<dbReference type="Proteomes" id="UP001501218">
    <property type="component" value="Unassembled WGS sequence"/>
</dbReference>
<name>A0ABP5STG9_9PSEU</name>
<sequence length="409" mass="44962">MDTDSRTPLIMVAGIDQQQVADASEALWRQDPQGTALVHHDLRAVAGGVVSRNTRHGSQSDAHVLELAHGCVSCTLREDMLPLLRRLAERPDVRRVVVRLDIALEPETICWALRHVELDGRPLVDDIDIEAVLTTVDQRTWLRDATGDEELVERGMGGSADDERTVAQVAVGQVEFADAIVLAGAAEDRWTRSRTEAVLARLAPSAPWGTRDDIARLLAEIPDYARRGEVDGPHGRLLRGQPPLETDAGVTTLLFEERRPFHPQRLHEAIDVLLEGVVRTRGRIWVATRPDDALWIESAGGGLGVGHAGPWLAAQGDWSGIADERRLRAALNWDDHYGDRAQELVVIAHEADPSEIAQALLRALLTDDELAAGRQSWAGYDDPFAEFHRDPCESSGARELDESEMGGNQ</sequence>
<proteinExistence type="predicted"/>
<dbReference type="Pfam" id="PF02492">
    <property type="entry name" value="cobW"/>
    <property type="match status" value="1"/>
</dbReference>
<dbReference type="EMBL" id="BAAARA010000003">
    <property type="protein sequence ID" value="GAA2338365.1"/>
    <property type="molecule type" value="Genomic_DNA"/>
</dbReference>
<dbReference type="SMART" id="SM00833">
    <property type="entry name" value="CobW_C"/>
    <property type="match status" value="1"/>
</dbReference>
<evidence type="ECO:0000313" key="3">
    <source>
        <dbReference type="EMBL" id="GAA2338365.1"/>
    </source>
</evidence>
<protein>
    <submittedName>
        <fullName evidence="3">GTP-binding protein</fullName>
    </submittedName>
</protein>
<reference evidence="4" key="1">
    <citation type="journal article" date="2019" name="Int. J. Syst. Evol. Microbiol.">
        <title>The Global Catalogue of Microorganisms (GCM) 10K type strain sequencing project: providing services to taxonomists for standard genome sequencing and annotation.</title>
        <authorList>
            <consortium name="The Broad Institute Genomics Platform"/>
            <consortium name="The Broad Institute Genome Sequencing Center for Infectious Disease"/>
            <person name="Wu L."/>
            <person name="Ma J."/>
        </authorList>
    </citation>
    <scope>NUCLEOTIDE SEQUENCE [LARGE SCALE GENOMIC DNA]</scope>
    <source>
        <strain evidence="4">JCM 16221</strain>
    </source>
</reference>
<keyword evidence="4" id="KW-1185">Reference proteome</keyword>
<feature type="compositionally biased region" description="Basic and acidic residues" evidence="1">
    <location>
        <begin position="388"/>
        <end position="400"/>
    </location>
</feature>
<gene>
    <name evidence="3" type="ORF">GCM10009854_13310</name>
</gene>
<evidence type="ECO:0000313" key="4">
    <source>
        <dbReference type="Proteomes" id="UP001501218"/>
    </source>
</evidence>
<evidence type="ECO:0000259" key="2">
    <source>
        <dbReference type="SMART" id="SM00833"/>
    </source>
</evidence>
<dbReference type="Gene3D" id="3.40.50.300">
    <property type="entry name" value="P-loop containing nucleotide triphosphate hydrolases"/>
    <property type="match status" value="1"/>
</dbReference>
<dbReference type="NCBIfam" id="NF047431">
    <property type="entry name" value="hiber_recruit"/>
    <property type="match status" value="1"/>
</dbReference>
<dbReference type="RefSeq" id="WP_344127743.1">
    <property type="nucleotide sequence ID" value="NZ_BAAARA010000003.1"/>
</dbReference>
<dbReference type="PANTHER" id="PTHR43603:SF1">
    <property type="entry name" value="ZINC-REGULATED GTPASE METALLOPROTEIN ACTIVATOR 1"/>
    <property type="match status" value="1"/>
</dbReference>
<evidence type="ECO:0000256" key="1">
    <source>
        <dbReference type="SAM" id="MobiDB-lite"/>
    </source>
</evidence>
<dbReference type="SUPFAM" id="SSF90002">
    <property type="entry name" value="Hypothetical protein YjiA, C-terminal domain"/>
    <property type="match status" value="1"/>
</dbReference>